<dbReference type="FunFam" id="3.30.160.60:FF:000614">
    <property type="entry name" value="Zinc finger protein 142"/>
    <property type="match status" value="1"/>
</dbReference>
<dbReference type="InterPro" id="IPR013087">
    <property type="entry name" value="Znf_C2H2_type"/>
</dbReference>
<feature type="domain" description="C2H2-type" evidence="10">
    <location>
        <begin position="442"/>
        <end position="469"/>
    </location>
</feature>
<dbReference type="Gene3D" id="3.30.160.60">
    <property type="entry name" value="Classic Zinc Finger"/>
    <property type="match status" value="9"/>
</dbReference>
<reference evidence="11 12" key="1">
    <citation type="journal article" date="2019" name="Commun. Biol.">
        <title>The bagworm genome reveals a unique fibroin gene that provides high tensile strength.</title>
        <authorList>
            <person name="Kono N."/>
            <person name="Nakamura H."/>
            <person name="Ohtoshi R."/>
            <person name="Tomita M."/>
            <person name="Numata K."/>
            <person name="Arakawa K."/>
        </authorList>
    </citation>
    <scope>NUCLEOTIDE SEQUENCE [LARGE SCALE GENOMIC DNA]</scope>
</reference>
<evidence type="ECO:0000256" key="9">
    <source>
        <dbReference type="PROSITE-ProRule" id="PRU00042"/>
    </source>
</evidence>
<dbReference type="EMBL" id="BGZK01000557">
    <property type="protein sequence ID" value="GBP50047.1"/>
    <property type="molecule type" value="Genomic_DNA"/>
</dbReference>
<comment type="subcellular location">
    <subcellularLocation>
        <location evidence="1">Nucleus</location>
    </subcellularLocation>
</comment>
<feature type="domain" description="C2H2-type" evidence="10">
    <location>
        <begin position="554"/>
        <end position="581"/>
    </location>
</feature>
<evidence type="ECO:0000313" key="11">
    <source>
        <dbReference type="EMBL" id="GBP50047.1"/>
    </source>
</evidence>
<organism evidence="11 12">
    <name type="scientific">Eumeta variegata</name>
    <name type="common">Bagworm moth</name>
    <name type="synonym">Eumeta japonica</name>
    <dbReference type="NCBI Taxonomy" id="151549"/>
    <lineage>
        <taxon>Eukaryota</taxon>
        <taxon>Metazoa</taxon>
        <taxon>Ecdysozoa</taxon>
        <taxon>Arthropoda</taxon>
        <taxon>Hexapoda</taxon>
        <taxon>Insecta</taxon>
        <taxon>Pterygota</taxon>
        <taxon>Neoptera</taxon>
        <taxon>Endopterygota</taxon>
        <taxon>Lepidoptera</taxon>
        <taxon>Glossata</taxon>
        <taxon>Ditrysia</taxon>
        <taxon>Tineoidea</taxon>
        <taxon>Psychidae</taxon>
        <taxon>Oiketicinae</taxon>
        <taxon>Eumeta</taxon>
    </lineage>
</organism>
<feature type="domain" description="C2H2-type" evidence="10">
    <location>
        <begin position="386"/>
        <end position="413"/>
    </location>
</feature>
<keyword evidence="7" id="KW-0238">DNA-binding</keyword>
<proteinExistence type="inferred from homology"/>
<dbReference type="STRING" id="151549.A0A4C1WIS3"/>
<evidence type="ECO:0000256" key="7">
    <source>
        <dbReference type="ARBA" id="ARBA00023125"/>
    </source>
</evidence>
<dbReference type="GO" id="GO:0000981">
    <property type="term" value="F:DNA-binding transcription factor activity, RNA polymerase II-specific"/>
    <property type="evidence" value="ECO:0007669"/>
    <property type="project" value="TreeGrafter"/>
</dbReference>
<feature type="domain" description="C2H2-type" evidence="10">
    <location>
        <begin position="285"/>
        <end position="312"/>
    </location>
</feature>
<dbReference type="GO" id="GO:0008270">
    <property type="term" value="F:zinc ion binding"/>
    <property type="evidence" value="ECO:0007669"/>
    <property type="project" value="UniProtKB-KW"/>
</dbReference>
<keyword evidence="5 9" id="KW-0863">Zinc-finger</keyword>
<keyword evidence="3" id="KW-0479">Metal-binding</keyword>
<dbReference type="Pfam" id="PF13465">
    <property type="entry name" value="zf-H2C2_2"/>
    <property type="match status" value="1"/>
</dbReference>
<dbReference type="FunFam" id="3.30.160.60:FF:001957">
    <property type="entry name" value="Si:dkey-77f5.11"/>
    <property type="match status" value="1"/>
</dbReference>
<dbReference type="PROSITE" id="PS50157">
    <property type="entry name" value="ZINC_FINGER_C2H2_2"/>
    <property type="match status" value="10"/>
</dbReference>
<dbReference type="PANTHER" id="PTHR24394:SF29">
    <property type="entry name" value="MYONEURIN"/>
    <property type="match status" value="1"/>
</dbReference>
<feature type="domain" description="C2H2-type" evidence="10">
    <location>
        <begin position="526"/>
        <end position="553"/>
    </location>
</feature>
<dbReference type="InterPro" id="IPR036236">
    <property type="entry name" value="Znf_C2H2_sf"/>
</dbReference>
<evidence type="ECO:0000256" key="6">
    <source>
        <dbReference type="ARBA" id="ARBA00022833"/>
    </source>
</evidence>
<evidence type="ECO:0000259" key="10">
    <source>
        <dbReference type="PROSITE" id="PS50157"/>
    </source>
</evidence>
<evidence type="ECO:0000256" key="3">
    <source>
        <dbReference type="ARBA" id="ARBA00022723"/>
    </source>
</evidence>
<dbReference type="AlphaFoldDB" id="A0A4C1WIS3"/>
<evidence type="ECO:0000313" key="12">
    <source>
        <dbReference type="Proteomes" id="UP000299102"/>
    </source>
</evidence>
<dbReference type="FunFam" id="3.30.160.60:FF:002452">
    <property type="entry name" value="zinc finger protein 142 isoform X4"/>
    <property type="match status" value="2"/>
</dbReference>
<evidence type="ECO:0000256" key="4">
    <source>
        <dbReference type="ARBA" id="ARBA00022737"/>
    </source>
</evidence>
<comment type="similarity">
    <text evidence="2">Belongs to the hunchback C2H2-type zinc-finger protein family.</text>
</comment>
<evidence type="ECO:0000256" key="1">
    <source>
        <dbReference type="ARBA" id="ARBA00004123"/>
    </source>
</evidence>
<feature type="domain" description="C2H2-type" evidence="10">
    <location>
        <begin position="470"/>
        <end position="497"/>
    </location>
</feature>
<dbReference type="GO" id="GO:0003677">
    <property type="term" value="F:DNA binding"/>
    <property type="evidence" value="ECO:0007669"/>
    <property type="project" value="UniProtKB-KW"/>
</dbReference>
<feature type="domain" description="C2H2-type" evidence="10">
    <location>
        <begin position="330"/>
        <end position="357"/>
    </location>
</feature>
<dbReference type="PANTHER" id="PTHR24394">
    <property type="entry name" value="ZINC FINGER PROTEIN"/>
    <property type="match status" value="1"/>
</dbReference>
<dbReference type="SMART" id="SM00355">
    <property type="entry name" value="ZnF_C2H2"/>
    <property type="match status" value="10"/>
</dbReference>
<dbReference type="Pfam" id="PF13909">
    <property type="entry name" value="zf-H2C2_5"/>
    <property type="match status" value="2"/>
</dbReference>
<sequence length="640" mass="74365">MLLEVDVGEHEIRLVNKLTEQHVNKDKIPKMKVSVAAQVLAKGCGCNEVLAMRLERCEFTIGKNMKIEGDVLAKAHEVRPLTPTATTSANLSYACNQAENHDELSTVVIKIEYEDQVCFSAGDLDLERKHLRQDCLTDTPMDAVQEYDNIIKKEDEMCKVIKQELCIDATVLQRSAVPVEAYRPQQDDATSTSLDTIAVQLIPSTKVEEHNYEDSYEESNMSVYDFVVNKTHNVNEETLSERSCVPVEAKDKGQCMCSSNVVTECECKTKMSNIKLDTLTDGKIYECEYCGYLTNKKTRLITHVSIHMAKEPEKLSFKLRKRRRTAEKPYRCDRCEYTTSDRHYLKSHIRVHTDEKPYKCKECEFRTSYLSALKIHIRTHTGEKPYRCEQCEYSTSDKGNLKSHTRVHTDEKPYECKHCKYRTSYSTALKRHMRIHTGEKPYECKQCEYRTSYLTVLKDHMRIHTGEKPYSCEQCEYTTSDKSRLKRHMRMHSGKKPYRCNQCEFTTSDQMYLKSHIRVHNEEKRYACKYCKYRTSYSCALKRHMCKHTGERPYGCEQCDYKATHLTALKAHMRIHTDVKPYRCEHSSEKLLCEAWVLECERKKRHTCSSRNKDSRVCNKEDKGGVLIATLGELHAVGRV</sequence>
<keyword evidence="4" id="KW-0677">Repeat</keyword>
<feature type="domain" description="C2H2-type" evidence="10">
    <location>
        <begin position="358"/>
        <end position="385"/>
    </location>
</feature>
<dbReference type="SUPFAM" id="SSF57667">
    <property type="entry name" value="beta-beta-alpha zinc fingers"/>
    <property type="match status" value="5"/>
</dbReference>
<gene>
    <name evidence="11" type="primary">ZNF79</name>
    <name evidence="11" type="ORF">EVAR_39624_1</name>
</gene>
<dbReference type="Pfam" id="PF00096">
    <property type="entry name" value="zf-C2H2"/>
    <property type="match status" value="2"/>
</dbReference>
<dbReference type="FunFam" id="3.30.160.60:FF:001290">
    <property type="entry name" value="Zinc finger 45-like"/>
    <property type="match status" value="1"/>
</dbReference>
<dbReference type="FunFam" id="3.30.160.60:FF:000597">
    <property type="entry name" value="zinc finger protein 236 isoform X3"/>
    <property type="match status" value="1"/>
</dbReference>
<accession>A0A4C1WIS3</accession>
<dbReference type="OrthoDB" id="6077919at2759"/>
<evidence type="ECO:0000256" key="8">
    <source>
        <dbReference type="ARBA" id="ARBA00023242"/>
    </source>
</evidence>
<comment type="caution">
    <text evidence="11">The sequence shown here is derived from an EMBL/GenBank/DDBJ whole genome shotgun (WGS) entry which is preliminary data.</text>
</comment>
<keyword evidence="6" id="KW-0862">Zinc</keyword>
<protein>
    <submittedName>
        <fullName evidence="11">Zinc finger protein 79</fullName>
    </submittedName>
</protein>
<feature type="domain" description="C2H2-type" evidence="10">
    <location>
        <begin position="414"/>
        <end position="441"/>
    </location>
</feature>
<evidence type="ECO:0000256" key="2">
    <source>
        <dbReference type="ARBA" id="ARBA00007746"/>
    </source>
</evidence>
<evidence type="ECO:0000256" key="5">
    <source>
        <dbReference type="ARBA" id="ARBA00022771"/>
    </source>
</evidence>
<dbReference type="FunFam" id="3.30.160.60:FF:000630">
    <property type="entry name" value="Zinc finger protein 180"/>
    <property type="match status" value="1"/>
</dbReference>
<name>A0A4C1WIS3_EUMVA</name>
<feature type="domain" description="C2H2-type" evidence="10">
    <location>
        <begin position="498"/>
        <end position="525"/>
    </location>
</feature>
<keyword evidence="8" id="KW-0539">Nucleus</keyword>
<keyword evidence="12" id="KW-1185">Reference proteome</keyword>
<dbReference type="GO" id="GO:0005634">
    <property type="term" value="C:nucleus"/>
    <property type="evidence" value="ECO:0007669"/>
    <property type="project" value="UniProtKB-SubCell"/>
</dbReference>
<dbReference type="Proteomes" id="UP000299102">
    <property type="component" value="Unassembled WGS sequence"/>
</dbReference>
<dbReference type="FunFam" id="3.30.160.60:FF:001573">
    <property type="entry name" value="Zinc finger protein 407"/>
    <property type="match status" value="1"/>
</dbReference>